<dbReference type="AlphaFoldDB" id="A0A0G4FQ81"/>
<reference evidence="1 2" key="1">
    <citation type="submission" date="2014-11" db="EMBL/GenBank/DDBJ databases">
        <authorList>
            <person name="Zhu J."/>
            <person name="Qi W."/>
            <person name="Song R."/>
        </authorList>
    </citation>
    <scope>NUCLEOTIDE SEQUENCE [LARGE SCALE GENOMIC DNA]</scope>
</reference>
<name>A0A0G4FQ81_VITBC</name>
<evidence type="ECO:0000313" key="1">
    <source>
        <dbReference type="EMBL" id="CEM16589.1"/>
    </source>
</evidence>
<sequence>MIHSEARSVLRHPTATVTDDLFMASVDQLFVLVREVREAASAVVSRHEAGRMFDSFRDRENQKFNSYVKGPLTTVMKGALSTAGASTTLARTIPSASELTINRVEREIETLKATLTRQVLSSVERQSVIAMKKNLDDIRTAASTNRDALRHLTPVQKTHLVAMIDSARPSIETKMNKLLPQGRE</sequence>
<organism evidence="1 2">
    <name type="scientific">Vitrella brassicaformis (strain CCMP3155)</name>
    <dbReference type="NCBI Taxonomy" id="1169540"/>
    <lineage>
        <taxon>Eukaryota</taxon>
        <taxon>Sar</taxon>
        <taxon>Alveolata</taxon>
        <taxon>Colpodellida</taxon>
        <taxon>Vitrellaceae</taxon>
        <taxon>Vitrella</taxon>
    </lineage>
</organism>
<dbReference type="VEuPathDB" id="CryptoDB:Vbra_15941"/>
<evidence type="ECO:0000313" key="2">
    <source>
        <dbReference type="Proteomes" id="UP000041254"/>
    </source>
</evidence>
<dbReference type="EMBL" id="CDMY01000478">
    <property type="protein sequence ID" value="CEM16589.1"/>
    <property type="molecule type" value="Genomic_DNA"/>
</dbReference>
<proteinExistence type="predicted"/>
<protein>
    <submittedName>
        <fullName evidence="1">Uncharacterized protein</fullName>
    </submittedName>
</protein>
<dbReference type="Proteomes" id="UP000041254">
    <property type="component" value="Unassembled WGS sequence"/>
</dbReference>
<accession>A0A0G4FQ81</accession>
<gene>
    <name evidence="1" type="ORF">Vbra_15941</name>
</gene>
<keyword evidence="2" id="KW-1185">Reference proteome</keyword>
<dbReference type="InParanoid" id="A0A0G4FQ81"/>